<evidence type="ECO:0000256" key="4">
    <source>
        <dbReference type="ARBA" id="ARBA00022490"/>
    </source>
</evidence>
<dbReference type="InterPro" id="IPR001179">
    <property type="entry name" value="PPIase_FKBP_dom"/>
</dbReference>
<feature type="domain" description="PPIase FKBP-type" evidence="11">
    <location>
        <begin position="7"/>
        <end position="91"/>
    </location>
</feature>
<dbReference type="EC" id="5.2.1.8" evidence="10"/>
<dbReference type="PANTHER" id="PTHR47861">
    <property type="entry name" value="FKBP-TYPE PEPTIDYL-PROLYL CIS-TRANS ISOMERASE SLYD"/>
    <property type="match status" value="1"/>
</dbReference>
<evidence type="ECO:0000313" key="12">
    <source>
        <dbReference type="EMBL" id="KIH76098.1"/>
    </source>
</evidence>
<evidence type="ECO:0000256" key="9">
    <source>
        <dbReference type="PROSITE-ProRule" id="PRU00277"/>
    </source>
</evidence>
<keyword evidence="5 9" id="KW-0697">Rotamase</keyword>
<evidence type="ECO:0000256" key="6">
    <source>
        <dbReference type="ARBA" id="ARBA00023186"/>
    </source>
</evidence>
<dbReference type="Pfam" id="PF00254">
    <property type="entry name" value="FKBP_C"/>
    <property type="match status" value="1"/>
</dbReference>
<dbReference type="SUPFAM" id="SSF54534">
    <property type="entry name" value="FKBP-like"/>
    <property type="match status" value="1"/>
</dbReference>
<dbReference type="PROSITE" id="PS50059">
    <property type="entry name" value="FKBP_PPIASE"/>
    <property type="match status" value="1"/>
</dbReference>
<comment type="caution">
    <text evidence="12">The sequence shown here is derived from an EMBL/GenBank/DDBJ whole genome shotgun (WGS) entry which is preliminary data.</text>
</comment>
<evidence type="ECO:0000256" key="1">
    <source>
        <dbReference type="ARBA" id="ARBA00000971"/>
    </source>
</evidence>
<gene>
    <name evidence="12" type="ORF">GFER_12680</name>
</gene>
<dbReference type="GO" id="GO:0003755">
    <property type="term" value="F:peptidyl-prolyl cis-trans isomerase activity"/>
    <property type="evidence" value="ECO:0007669"/>
    <property type="project" value="UniProtKB-UniRule"/>
</dbReference>
<dbReference type="Gene3D" id="3.10.50.40">
    <property type="match status" value="1"/>
</dbReference>
<proteinExistence type="inferred from homology"/>
<comment type="function">
    <text evidence="8">Also involved in hydrogenase metallocenter assembly, probably by participating in the nickel insertion step. This function in hydrogenase biosynthesis requires chaperone activity and the presence of the metal-binding domain, but not PPIase activity.</text>
</comment>
<comment type="subcellular location">
    <subcellularLocation>
        <location evidence="2">Cytoplasm</location>
    </subcellularLocation>
</comment>
<dbReference type="EMBL" id="JWJD01000005">
    <property type="protein sequence ID" value="KIH76098.1"/>
    <property type="molecule type" value="Genomic_DNA"/>
</dbReference>
<evidence type="ECO:0000259" key="11">
    <source>
        <dbReference type="PROSITE" id="PS50059"/>
    </source>
</evidence>
<comment type="similarity">
    <text evidence="3 10">Belongs to the FKBP-type PPIase family.</text>
</comment>
<keyword evidence="6" id="KW-0143">Chaperone</keyword>
<dbReference type="InterPro" id="IPR046357">
    <property type="entry name" value="PPIase_dom_sf"/>
</dbReference>
<name>A0A0C2EC04_9BACT</name>
<dbReference type="RefSeq" id="WP_040100056.1">
    <property type="nucleotide sequence ID" value="NZ_JWJD01000005.1"/>
</dbReference>
<evidence type="ECO:0000256" key="8">
    <source>
        <dbReference type="ARBA" id="ARBA00037071"/>
    </source>
</evidence>
<evidence type="ECO:0000256" key="3">
    <source>
        <dbReference type="ARBA" id="ARBA00006577"/>
    </source>
</evidence>
<evidence type="ECO:0000256" key="10">
    <source>
        <dbReference type="RuleBase" id="RU003915"/>
    </source>
</evidence>
<dbReference type="PANTHER" id="PTHR47861:SF3">
    <property type="entry name" value="FKBP-TYPE PEPTIDYL-PROLYL CIS-TRANS ISOMERASE SLYD"/>
    <property type="match status" value="1"/>
</dbReference>
<reference evidence="12 13" key="1">
    <citation type="submission" date="2014-12" db="EMBL/GenBank/DDBJ databases">
        <title>Genomes of Geoalkalibacter ferrihydriticus and Geoalkalibacter subterraneus, two haloalkaliphilic metal-reducing members of the Geobacteraceae.</title>
        <authorList>
            <person name="Badalamenti J.P."/>
            <person name="Torres C.I."/>
            <person name="Krajmalnik-Brown R."/>
            <person name="Bond D.R."/>
        </authorList>
    </citation>
    <scope>NUCLEOTIDE SEQUENCE [LARGE SCALE GENOMIC DNA]</scope>
    <source>
        <strain evidence="12 13">DSM 17813</strain>
    </source>
</reference>
<protein>
    <recommendedName>
        <fullName evidence="10">Peptidyl-prolyl cis-trans isomerase</fullName>
        <ecNumber evidence="10">5.2.1.8</ecNumber>
    </recommendedName>
</protein>
<evidence type="ECO:0000256" key="5">
    <source>
        <dbReference type="ARBA" id="ARBA00023110"/>
    </source>
</evidence>
<dbReference type="GO" id="GO:0005737">
    <property type="term" value="C:cytoplasm"/>
    <property type="evidence" value="ECO:0007669"/>
    <property type="project" value="UniProtKB-SubCell"/>
</dbReference>
<keyword evidence="4" id="KW-0963">Cytoplasm</keyword>
<sequence>MIRADQGDIVKVHYTGRLNDGTVFDASPADRPLHFIVGRKEVIPGFEEAVIGMYQGGKKTVTVNPEQAYGPHRTELVEEMKRSLLPADLALEPGRQLEVDPNEGEKFVVLVKEVSDETVTLDANHPLAGRELIFDIELLEVKKSENKKAAH</sequence>
<evidence type="ECO:0000313" key="13">
    <source>
        <dbReference type="Proteomes" id="UP000035068"/>
    </source>
</evidence>
<dbReference type="AlphaFoldDB" id="A0A0C2EC04"/>
<comment type="catalytic activity">
    <reaction evidence="1 9 10">
        <text>[protein]-peptidylproline (omega=180) = [protein]-peptidylproline (omega=0)</text>
        <dbReference type="Rhea" id="RHEA:16237"/>
        <dbReference type="Rhea" id="RHEA-COMP:10747"/>
        <dbReference type="Rhea" id="RHEA-COMP:10748"/>
        <dbReference type="ChEBI" id="CHEBI:83833"/>
        <dbReference type="ChEBI" id="CHEBI:83834"/>
        <dbReference type="EC" id="5.2.1.8"/>
    </reaction>
</comment>
<keyword evidence="7 9" id="KW-0413">Isomerase</keyword>
<organism evidence="12 13">
    <name type="scientific">Geoalkalibacter ferrihydriticus DSM 17813</name>
    <dbReference type="NCBI Taxonomy" id="1121915"/>
    <lineage>
        <taxon>Bacteria</taxon>
        <taxon>Pseudomonadati</taxon>
        <taxon>Thermodesulfobacteriota</taxon>
        <taxon>Desulfuromonadia</taxon>
        <taxon>Desulfuromonadales</taxon>
        <taxon>Geoalkalibacteraceae</taxon>
        <taxon>Geoalkalibacter</taxon>
    </lineage>
</organism>
<evidence type="ECO:0000256" key="7">
    <source>
        <dbReference type="ARBA" id="ARBA00023235"/>
    </source>
</evidence>
<keyword evidence="13" id="KW-1185">Reference proteome</keyword>
<evidence type="ECO:0000256" key="2">
    <source>
        <dbReference type="ARBA" id="ARBA00004496"/>
    </source>
</evidence>
<dbReference type="GO" id="GO:0042026">
    <property type="term" value="P:protein refolding"/>
    <property type="evidence" value="ECO:0007669"/>
    <property type="project" value="UniProtKB-ARBA"/>
</dbReference>
<accession>A0A0C2EC04</accession>
<dbReference type="Proteomes" id="UP000035068">
    <property type="component" value="Unassembled WGS sequence"/>
</dbReference>